<evidence type="ECO:0000313" key="2">
    <source>
        <dbReference type="EMBL" id="KAK7679246.1"/>
    </source>
</evidence>
<sequence length="124" mass="13161">MHPFVHMTSNPPAPYRPQRSIKLTQKLRDPDNLDILEPTQSSSVPPASVSPPVPTLPATLGVKSAITAPETAESEPPSPAIPISSDVTSDDSSSDNEQKSKKTKKRSKGSAGKAKGNGRHLEDL</sequence>
<dbReference type="Proteomes" id="UP001385951">
    <property type="component" value="Unassembled WGS sequence"/>
</dbReference>
<feature type="compositionally biased region" description="Low complexity" evidence="1">
    <location>
        <begin position="56"/>
        <end position="87"/>
    </location>
</feature>
<reference evidence="2 3" key="1">
    <citation type="submission" date="2022-09" db="EMBL/GenBank/DDBJ databases">
        <authorList>
            <person name="Palmer J.M."/>
        </authorList>
    </citation>
    <scope>NUCLEOTIDE SEQUENCE [LARGE SCALE GENOMIC DNA]</scope>
    <source>
        <strain evidence="2 3">DSM 7382</strain>
    </source>
</reference>
<proteinExistence type="predicted"/>
<evidence type="ECO:0000256" key="1">
    <source>
        <dbReference type="SAM" id="MobiDB-lite"/>
    </source>
</evidence>
<dbReference type="AlphaFoldDB" id="A0AAW0FPI4"/>
<dbReference type="EMBL" id="JASBNA010000062">
    <property type="protein sequence ID" value="KAK7679246.1"/>
    <property type="molecule type" value="Genomic_DNA"/>
</dbReference>
<comment type="caution">
    <text evidence="2">The sequence shown here is derived from an EMBL/GenBank/DDBJ whole genome shotgun (WGS) entry which is preliminary data.</text>
</comment>
<name>A0AAW0FPI4_9APHY</name>
<organism evidence="2 3">
    <name type="scientific">Cerrena zonata</name>
    <dbReference type="NCBI Taxonomy" id="2478898"/>
    <lineage>
        <taxon>Eukaryota</taxon>
        <taxon>Fungi</taxon>
        <taxon>Dikarya</taxon>
        <taxon>Basidiomycota</taxon>
        <taxon>Agaricomycotina</taxon>
        <taxon>Agaricomycetes</taxon>
        <taxon>Polyporales</taxon>
        <taxon>Cerrenaceae</taxon>
        <taxon>Cerrena</taxon>
    </lineage>
</organism>
<keyword evidence="3" id="KW-1185">Reference proteome</keyword>
<gene>
    <name evidence="2" type="ORF">QCA50_017824</name>
</gene>
<feature type="region of interest" description="Disordered" evidence="1">
    <location>
        <begin position="28"/>
        <end position="124"/>
    </location>
</feature>
<protein>
    <submittedName>
        <fullName evidence="2">Uncharacterized protein</fullName>
    </submittedName>
</protein>
<accession>A0AAW0FPI4</accession>
<evidence type="ECO:0000313" key="3">
    <source>
        <dbReference type="Proteomes" id="UP001385951"/>
    </source>
</evidence>